<name>A0A0M3V8C6_9GAMM</name>
<feature type="compositionally biased region" description="Basic and acidic residues" evidence="2">
    <location>
        <begin position="969"/>
        <end position="986"/>
    </location>
</feature>
<dbReference type="PANTHER" id="PTHR32114">
    <property type="entry name" value="ABC TRANSPORTER ABCH.3"/>
    <property type="match status" value="1"/>
</dbReference>
<reference evidence="4 5" key="1">
    <citation type="submission" date="2015-09" db="EMBL/GenBank/DDBJ databases">
        <title>Complete genome of Psychrobacter urativorans R10.10B.</title>
        <authorList>
            <person name="See-Too W.S."/>
            <person name="Chan K.G."/>
        </authorList>
    </citation>
    <scope>NUCLEOTIDE SEQUENCE [LARGE SCALE GENOMIC DNA]</scope>
    <source>
        <strain evidence="4 5">R10.10B</strain>
    </source>
</reference>
<sequence length="1334" mass="149209">MRLIELRLKNLNSLKGEWHIDFTHPAFVNEGIFAITGQTGAGKTTILDAICLALYSQTPRLGDITASSNEMMTQGTGECCAEVVIEIGGRHYRCFWYQHRAHKKPKGKLAAIIHEISDVATGDILEDAKSKTAPFIKELIGMDFSQFTRSIMLAQGGFAAFLNSDIADRAAILEKITGTATYAQISKNVFEKKRDKEHELAKLQAGVDSLPLLSAEEETQLTADLQAQQRLQKTQRQALNDVTQHLDWLSDIAQLKQHLAQNLTAVTSATKDEQDFIPNALRLNAANKALEIESVFQALTHSRDISKNLNHEHHILLDKIPTQTTLLEHAITSFNAASASEIQQANELRDTLPIIASVRQLDAQIQQHTHTVATDTQRQTVLSSSIQYLSQEMSTHQIAAQKNQSELSRIESYLHERSALNGIDSDIITFNNHCARIKSLLPSNLQSNDSKQAYQNANHQLQQQRATLIEQQAAANQFIEQKKQALDALQQQQAALLQDKSPNELRAHIDDINALTQHSDQLRFGLQQLTDVSEKITRGSADIPDMQHALSALQAAIIHHEVDIQTAKSQRQDTQAYLEALQKVAKLESYIIELQDGEPCPLCGAREHPYENQHPLLDSHHSQHETSLTEQTRQKMMDIEVLIDTLTHTLSDAQSQYAGKQNQLRHENNQLALLRTQAQTLCTDINALSTAMLNTIFGTTFRTTEAGDTVIEPILQSIKDISHQILTVSQQFDGDTDDNLSISPSIDSQLFRDLLAIINDPKVALNQKKEHIKTTLNQYDRLSQTLTEMTKALDHAQQQQQHSQNDNHKITTDIRLNTQRIDDIDNVLQANFAELTTIIAAVATVIETYAADNYHSHLNGSVTDANALTRAITDTLSVLNNSIQDNIVLNQQDSNLAIEHLRQFSMALTQLKQHFYTQKDSVQTLQIESGRLITLIETKQVQLNNECLELSKLNTRIEAQMTALTQLQDERTQKFADKDPDDESSRLHTTFNNAQSKKTEAQSQLDKSQQALSQLQSRAQQLATELDAIAGTLHTQEREFSRLLIQSQFATETDFINARLPKATRDTLQQQHTAIEQALNHANRQCKQTQQALDAKLSMALTELTDENRDSLASKHNELKTDIEQRLGTIGAFEQQLRANEQQKMVQTTQNTAIHAQKEALQVWQQLYELIGSADGKKYRNFAQGLTFQVMINHANMQLKKMSDRYLLTPDNNNPLELNVIDNYQGGDIRSTKNLSGGEGFIISLALALGLSQMASQNTRVDSLFLDEGFGTLDEESLDIALDTLTNLQQEGKIIGIISHVQALKARIFTQIHVKKLSGGYSEISGQGCSRVAS</sequence>
<evidence type="ECO:0000313" key="5">
    <source>
        <dbReference type="Proteomes" id="UP000059847"/>
    </source>
</evidence>
<organism evidence="4 5">
    <name type="scientific">Psychrobacter urativorans</name>
    <dbReference type="NCBI Taxonomy" id="45610"/>
    <lineage>
        <taxon>Bacteria</taxon>
        <taxon>Pseudomonadati</taxon>
        <taxon>Pseudomonadota</taxon>
        <taxon>Gammaproteobacteria</taxon>
        <taxon>Moraxellales</taxon>
        <taxon>Moraxellaceae</taxon>
        <taxon>Psychrobacter</taxon>
    </lineage>
</organism>
<dbReference type="PANTHER" id="PTHR32114:SF2">
    <property type="entry name" value="ABC TRANSPORTER ABCH.3"/>
    <property type="match status" value="1"/>
</dbReference>
<gene>
    <name evidence="4" type="ORF">AOC03_01770</name>
</gene>
<keyword evidence="5" id="KW-1185">Reference proteome</keyword>
<feature type="coiled-coil region" evidence="1">
    <location>
        <begin position="451"/>
        <end position="499"/>
    </location>
</feature>
<feature type="coiled-coil region" evidence="1">
    <location>
        <begin position="765"/>
        <end position="799"/>
    </location>
</feature>
<accession>A0A0M3V8C6</accession>
<dbReference type="STRING" id="45610.AOC03_01770"/>
<evidence type="ECO:0000256" key="2">
    <source>
        <dbReference type="SAM" id="MobiDB-lite"/>
    </source>
</evidence>
<feature type="region of interest" description="Disordered" evidence="2">
    <location>
        <begin position="969"/>
        <end position="1012"/>
    </location>
</feature>
<dbReference type="GO" id="GO:0006302">
    <property type="term" value="P:double-strand break repair"/>
    <property type="evidence" value="ECO:0007669"/>
    <property type="project" value="InterPro"/>
</dbReference>
<keyword evidence="1" id="KW-0175">Coiled coil</keyword>
<dbReference type="GO" id="GO:0016887">
    <property type="term" value="F:ATP hydrolysis activity"/>
    <property type="evidence" value="ECO:0007669"/>
    <property type="project" value="InterPro"/>
</dbReference>
<feature type="compositionally biased region" description="Low complexity" evidence="2">
    <location>
        <begin position="1001"/>
        <end position="1012"/>
    </location>
</feature>
<dbReference type="SUPFAM" id="SSF52540">
    <property type="entry name" value="P-loop containing nucleoside triphosphate hydrolases"/>
    <property type="match status" value="2"/>
</dbReference>
<feature type="domain" description="Rad50/SbcC-type AAA" evidence="3">
    <location>
        <begin position="5"/>
        <end position="205"/>
    </location>
</feature>
<dbReference type="RefSeq" id="WP_062533329.1">
    <property type="nucleotide sequence ID" value="NZ_CP012678.1"/>
</dbReference>
<dbReference type="Pfam" id="PF13476">
    <property type="entry name" value="AAA_23"/>
    <property type="match status" value="1"/>
</dbReference>
<dbReference type="EMBL" id="CP012678">
    <property type="protein sequence ID" value="ALF58933.1"/>
    <property type="molecule type" value="Genomic_DNA"/>
</dbReference>
<dbReference type="Gene3D" id="3.40.50.300">
    <property type="entry name" value="P-loop containing nucleotide triphosphate hydrolases"/>
    <property type="match status" value="2"/>
</dbReference>
<dbReference type="InterPro" id="IPR027417">
    <property type="entry name" value="P-loop_NTPase"/>
</dbReference>
<protein>
    <recommendedName>
        <fullName evidence="3">Rad50/SbcC-type AAA domain-containing protein</fullName>
    </recommendedName>
</protein>
<evidence type="ECO:0000259" key="3">
    <source>
        <dbReference type="Pfam" id="PF13476"/>
    </source>
</evidence>
<dbReference type="OrthoDB" id="9795626at2"/>
<dbReference type="InterPro" id="IPR038729">
    <property type="entry name" value="Rad50/SbcC_AAA"/>
</dbReference>
<proteinExistence type="predicted"/>
<dbReference type="Pfam" id="PF13558">
    <property type="entry name" value="SbcC_Walker_B"/>
    <property type="match status" value="1"/>
</dbReference>
<evidence type="ECO:0000313" key="4">
    <source>
        <dbReference type="EMBL" id="ALF58933.1"/>
    </source>
</evidence>
<dbReference type="Proteomes" id="UP000059847">
    <property type="component" value="Chromosome"/>
</dbReference>
<feature type="compositionally biased region" description="Polar residues" evidence="2">
    <location>
        <begin position="987"/>
        <end position="996"/>
    </location>
</feature>
<dbReference type="KEGG" id="pur:AOC03_01770"/>
<evidence type="ECO:0000256" key="1">
    <source>
        <dbReference type="SAM" id="Coils"/>
    </source>
</evidence>